<feature type="transmembrane region" description="Helical" evidence="1">
    <location>
        <begin position="74"/>
        <end position="92"/>
    </location>
</feature>
<gene>
    <name evidence="2" type="ORF">A2397_03150</name>
</gene>
<feature type="transmembrane region" description="Helical" evidence="1">
    <location>
        <begin position="182"/>
        <end position="200"/>
    </location>
</feature>
<feature type="transmembrane region" description="Helical" evidence="1">
    <location>
        <begin position="246"/>
        <end position="264"/>
    </location>
</feature>
<sequence>MVATIKNNKLTSLVIGFFVLVTVWWIALNLSGEQGGFDNYLFGAVYGTTVSLFGGIVGLVAAKQWGGWKSLMGRAIMFLSFGLLAEFFGQTVNSCYNLILGVEILYPSLGDVGFFGNIPFYLIGIILLAMASGVKISLKSFYSQIQAVIFPVTLLFFSYMLFLRGYEFDWSKPLTIFLDFGYPLGQALYVSVALLTYSLSRKVLGGIMRNQITFLLVAFVAQYLADSTFLFYNANGMYYVGNIVDYLYFVSYTLMTLGLIKLRMTAQSLRRSN</sequence>
<dbReference type="EMBL" id="MEXR01000059">
    <property type="protein sequence ID" value="OGD08360.1"/>
    <property type="molecule type" value="Genomic_DNA"/>
</dbReference>
<evidence type="ECO:0000313" key="3">
    <source>
        <dbReference type="Proteomes" id="UP000176424"/>
    </source>
</evidence>
<name>A0A1F4ZPY9_9BACT</name>
<feature type="transmembrane region" description="Helical" evidence="1">
    <location>
        <begin position="40"/>
        <end position="62"/>
    </location>
</feature>
<organism evidence="2 3">
    <name type="scientific">Candidatus Amesbacteria bacterium RIFOXYB1_FULL_44_23</name>
    <dbReference type="NCBI Taxonomy" id="1797263"/>
    <lineage>
        <taxon>Bacteria</taxon>
        <taxon>Candidatus Amesiibacteriota</taxon>
    </lineage>
</organism>
<evidence type="ECO:0000256" key="1">
    <source>
        <dbReference type="SAM" id="Phobius"/>
    </source>
</evidence>
<keyword evidence="1" id="KW-1133">Transmembrane helix</keyword>
<keyword evidence="1" id="KW-0812">Transmembrane</keyword>
<comment type="caution">
    <text evidence="2">The sequence shown here is derived from an EMBL/GenBank/DDBJ whole genome shotgun (WGS) entry which is preliminary data.</text>
</comment>
<dbReference type="Proteomes" id="UP000176424">
    <property type="component" value="Unassembled WGS sequence"/>
</dbReference>
<evidence type="ECO:0000313" key="2">
    <source>
        <dbReference type="EMBL" id="OGD08360.1"/>
    </source>
</evidence>
<proteinExistence type="predicted"/>
<keyword evidence="1" id="KW-0472">Membrane</keyword>
<feature type="transmembrane region" description="Helical" evidence="1">
    <location>
        <begin position="112"/>
        <end position="134"/>
    </location>
</feature>
<accession>A0A1F4ZPY9</accession>
<dbReference type="STRING" id="1797263.A2397_03150"/>
<feature type="transmembrane region" description="Helical" evidence="1">
    <location>
        <begin position="12"/>
        <end position="28"/>
    </location>
</feature>
<dbReference type="AlphaFoldDB" id="A0A1F4ZPY9"/>
<reference evidence="2 3" key="1">
    <citation type="journal article" date="2016" name="Nat. Commun.">
        <title>Thousands of microbial genomes shed light on interconnected biogeochemical processes in an aquifer system.</title>
        <authorList>
            <person name="Anantharaman K."/>
            <person name="Brown C.T."/>
            <person name="Hug L.A."/>
            <person name="Sharon I."/>
            <person name="Castelle C.J."/>
            <person name="Probst A.J."/>
            <person name="Thomas B.C."/>
            <person name="Singh A."/>
            <person name="Wilkins M.J."/>
            <person name="Karaoz U."/>
            <person name="Brodie E.L."/>
            <person name="Williams K.H."/>
            <person name="Hubbard S.S."/>
            <person name="Banfield J.F."/>
        </authorList>
    </citation>
    <scope>NUCLEOTIDE SEQUENCE [LARGE SCALE GENOMIC DNA]</scope>
</reference>
<feature type="transmembrane region" description="Helical" evidence="1">
    <location>
        <begin position="212"/>
        <end position="234"/>
    </location>
</feature>
<feature type="transmembrane region" description="Helical" evidence="1">
    <location>
        <begin position="141"/>
        <end position="162"/>
    </location>
</feature>
<protein>
    <submittedName>
        <fullName evidence="2">Uncharacterized protein</fullName>
    </submittedName>
</protein>